<evidence type="ECO:0000313" key="2">
    <source>
        <dbReference type="Proteomes" id="UP000653305"/>
    </source>
</evidence>
<dbReference type="InterPro" id="IPR029033">
    <property type="entry name" value="His_PPase_superfam"/>
</dbReference>
<proteinExistence type="predicted"/>
<name>A0A830BLD6_9LAMI</name>
<comment type="caution">
    <text evidence="1">The sequence shown here is derived from an EMBL/GenBank/DDBJ whole genome shotgun (WGS) entry which is preliminary data.</text>
</comment>
<protein>
    <submittedName>
        <fullName evidence="1">Phosphoglycerate mutase-like protein at74h</fullName>
    </submittedName>
</protein>
<accession>A0A830BLD6</accession>
<organism evidence="1 2">
    <name type="scientific">Phtheirospermum japonicum</name>
    <dbReference type="NCBI Taxonomy" id="374723"/>
    <lineage>
        <taxon>Eukaryota</taxon>
        <taxon>Viridiplantae</taxon>
        <taxon>Streptophyta</taxon>
        <taxon>Embryophyta</taxon>
        <taxon>Tracheophyta</taxon>
        <taxon>Spermatophyta</taxon>
        <taxon>Magnoliopsida</taxon>
        <taxon>eudicotyledons</taxon>
        <taxon>Gunneridae</taxon>
        <taxon>Pentapetalae</taxon>
        <taxon>asterids</taxon>
        <taxon>lamiids</taxon>
        <taxon>Lamiales</taxon>
        <taxon>Orobanchaceae</taxon>
        <taxon>Orobanchaceae incertae sedis</taxon>
        <taxon>Phtheirospermum</taxon>
    </lineage>
</organism>
<reference evidence="1" key="1">
    <citation type="submission" date="2020-07" db="EMBL/GenBank/DDBJ databases">
        <title>Ethylene signaling mediates host invasion by parasitic plants.</title>
        <authorList>
            <person name="Yoshida S."/>
        </authorList>
    </citation>
    <scope>NUCLEOTIDE SEQUENCE</scope>
    <source>
        <strain evidence="1">Okayama</strain>
    </source>
</reference>
<dbReference type="SUPFAM" id="SSF53254">
    <property type="entry name" value="Phosphoglycerate mutase-like"/>
    <property type="match status" value="1"/>
</dbReference>
<dbReference type="Proteomes" id="UP000653305">
    <property type="component" value="Unassembled WGS sequence"/>
</dbReference>
<keyword evidence="2" id="KW-1185">Reference proteome</keyword>
<dbReference type="InterPro" id="IPR013078">
    <property type="entry name" value="His_Pase_superF_clade-1"/>
</dbReference>
<dbReference type="InterPro" id="IPR052765">
    <property type="entry name" value="PGM-Related"/>
</dbReference>
<dbReference type="PANTHER" id="PTHR46192">
    <property type="entry name" value="BROAD-RANGE ACID PHOSPHATASE DET1"/>
    <property type="match status" value="1"/>
</dbReference>
<gene>
    <name evidence="1" type="ORF">PHJA_000432200</name>
</gene>
<dbReference type="Pfam" id="PF00300">
    <property type="entry name" value="His_Phos_1"/>
    <property type="match status" value="1"/>
</dbReference>
<sequence length="100" mass="12355">MKAIKETRERFGRFFCRFPEGESAFDVYDRISNFLESLWRDIDINMLHHDRSDDLNLIIVSHGLAIRVFLMKWFKWMVEQFEYLNNVGNCEFRVMQLRWW</sequence>
<dbReference type="EMBL" id="BMAC01000054">
    <property type="protein sequence ID" value="GFP82891.1"/>
    <property type="molecule type" value="Genomic_DNA"/>
</dbReference>
<dbReference type="OrthoDB" id="10261749at2759"/>
<dbReference type="AlphaFoldDB" id="A0A830BLD6"/>
<dbReference type="Gene3D" id="3.40.50.1240">
    <property type="entry name" value="Phosphoglycerate mutase-like"/>
    <property type="match status" value="1"/>
</dbReference>
<evidence type="ECO:0000313" key="1">
    <source>
        <dbReference type="EMBL" id="GFP82891.1"/>
    </source>
</evidence>